<feature type="transmembrane region" description="Helical" evidence="1">
    <location>
        <begin position="624"/>
        <end position="643"/>
    </location>
</feature>
<sequence>MRWYICVVVVVVGVSFLCSVPCHAQDEQEDDTGQHEEEEAAVDSLSIEGKYLAVEESFKNVINTVIKQALPKVIEFQDKAELSPECMGSFLKIIGKMRNLDRETFRMFDASAKIAAGLVEGSLTEFGNYYECLKVSVKDDYDEEESFRGSYCMVRSRPPLPPKPRIVPGDFTPVNISMFSENSMMRDLLTGSGTFYYTRARMGLCLPSTCSVEDVNAIIKPLFEGLHWEANVEYCRQRQDRNDLNSEEWACVIFLAVLMLPVIVATTIHACLWIMGYQADKAPKIESPLLKTVLSLSAYETARKILVVNPPKDEHTKNLALFHGLRAATVVWIIWVHHFAYNDVAVYSSARISREIVGYYRNQIFNNGWLAVDTFFFISGFFLAYVIGRMKGRIGFVKVVMFYVVRWWRLIPMVFVGIATLFLVAKAGDGPIWQEFIGKELQKCRNQWWLVLLNFQNILHHDELCMVPFWYISVDTQLYLIFVGLVIYTFNPRSDGYKQAKRGFLIMAAISLAGMIILAVQSFVNEYHPTALYVAGDLTFTTSMLSMTYMQPWAHCGPFVIGILSAWIYLRKNIVFLPKLVEVTGWILTAIGMLGVLFVTKNWGTGDLPAQWVSATYTSTHRTIWAAGLAWIVFTCTTGRGGIVNHILSYPAVVPISRLSYAMYIMHVPFIWHRMWTIDERTHITFMPQFYDGMGSFVITFFMALLASVFCERTIVFIKEIAMGENGRNKEDKAAPALNSFEKKTMPSTSEVELKTSRRISDELQVTAYPNAQVAVHL</sequence>
<keyword evidence="1" id="KW-0812">Transmembrane</keyword>
<feature type="signal peptide" evidence="2">
    <location>
        <begin position="1"/>
        <end position="24"/>
    </location>
</feature>
<dbReference type="GeneID" id="100907288"/>
<feature type="transmembrane region" description="Helical" evidence="1">
    <location>
        <begin position="655"/>
        <end position="673"/>
    </location>
</feature>
<feature type="transmembrane region" description="Helical" evidence="1">
    <location>
        <begin position="407"/>
        <end position="425"/>
    </location>
</feature>
<evidence type="ECO:0000256" key="1">
    <source>
        <dbReference type="SAM" id="Phobius"/>
    </source>
</evidence>
<dbReference type="InterPro" id="IPR006621">
    <property type="entry name" value="Nose-resist-to-fluoxetine_N"/>
</dbReference>
<dbReference type="Proteomes" id="UP000694867">
    <property type="component" value="Unplaced"/>
</dbReference>
<dbReference type="PANTHER" id="PTHR11161">
    <property type="entry name" value="O-ACYLTRANSFERASE"/>
    <property type="match status" value="1"/>
</dbReference>
<feature type="transmembrane region" description="Helical" evidence="1">
    <location>
        <begin position="469"/>
        <end position="491"/>
    </location>
</feature>
<feature type="transmembrane region" description="Helical" evidence="1">
    <location>
        <begin position="319"/>
        <end position="341"/>
    </location>
</feature>
<feature type="domain" description="Nose resistant-to-fluoxetine protein N-terminal" evidence="3">
    <location>
        <begin position="83"/>
        <end position="237"/>
    </location>
</feature>
<accession>A0AAJ7L526</accession>
<protein>
    <submittedName>
        <fullName evidence="5">Nose resistant to fluoxetine protein 6</fullName>
    </submittedName>
</protein>
<evidence type="ECO:0000313" key="4">
    <source>
        <dbReference type="Proteomes" id="UP000694867"/>
    </source>
</evidence>
<keyword evidence="2" id="KW-0732">Signal</keyword>
<evidence type="ECO:0000259" key="3">
    <source>
        <dbReference type="SMART" id="SM00703"/>
    </source>
</evidence>
<evidence type="ECO:0000256" key="2">
    <source>
        <dbReference type="SAM" id="SignalP"/>
    </source>
</evidence>
<dbReference type="Pfam" id="PF20146">
    <property type="entry name" value="NRF"/>
    <property type="match status" value="1"/>
</dbReference>
<feature type="transmembrane region" description="Helical" evidence="1">
    <location>
        <begin position="583"/>
        <end position="604"/>
    </location>
</feature>
<feature type="transmembrane region" description="Helical" evidence="1">
    <location>
        <begin position="252"/>
        <end position="275"/>
    </location>
</feature>
<name>A0AAJ7L526_9ACAR</name>
<keyword evidence="1" id="KW-0472">Membrane</keyword>
<keyword evidence="1" id="KW-1133">Transmembrane helix</keyword>
<dbReference type="GO" id="GO:0016747">
    <property type="term" value="F:acyltransferase activity, transferring groups other than amino-acyl groups"/>
    <property type="evidence" value="ECO:0007669"/>
    <property type="project" value="InterPro"/>
</dbReference>
<dbReference type="PANTHER" id="PTHR11161:SF0">
    <property type="entry name" value="O-ACYLTRANSFERASE LIKE PROTEIN"/>
    <property type="match status" value="1"/>
</dbReference>
<feature type="transmembrane region" description="Helical" evidence="1">
    <location>
        <begin position="368"/>
        <end position="387"/>
    </location>
</feature>
<keyword evidence="4" id="KW-1185">Reference proteome</keyword>
<reference evidence="5" key="1">
    <citation type="submission" date="2025-08" db="UniProtKB">
        <authorList>
            <consortium name="RefSeq"/>
        </authorList>
    </citation>
    <scope>IDENTIFICATION</scope>
</reference>
<feature type="transmembrane region" description="Helical" evidence="1">
    <location>
        <begin position="503"/>
        <end position="524"/>
    </location>
</feature>
<feature type="transmembrane region" description="Helical" evidence="1">
    <location>
        <begin position="693"/>
        <end position="711"/>
    </location>
</feature>
<dbReference type="InterPro" id="IPR052728">
    <property type="entry name" value="O2_lipid_transport_reg"/>
</dbReference>
<dbReference type="AlphaFoldDB" id="A0AAJ7L526"/>
<dbReference type="Pfam" id="PF01757">
    <property type="entry name" value="Acyl_transf_3"/>
    <property type="match status" value="1"/>
</dbReference>
<evidence type="ECO:0000313" key="5">
    <source>
        <dbReference type="RefSeq" id="XP_018496029.2"/>
    </source>
</evidence>
<feature type="transmembrane region" description="Helical" evidence="1">
    <location>
        <begin position="552"/>
        <end position="571"/>
    </location>
</feature>
<dbReference type="KEGG" id="goe:100907288"/>
<dbReference type="InterPro" id="IPR002656">
    <property type="entry name" value="Acyl_transf_3_dom"/>
</dbReference>
<feature type="chain" id="PRO_5042616955" evidence="2">
    <location>
        <begin position="25"/>
        <end position="778"/>
    </location>
</feature>
<dbReference type="SMART" id="SM00703">
    <property type="entry name" value="NRF"/>
    <property type="match status" value="1"/>
</dbReference>
<proteinExistence type="predicted"/>
<organism evidence="4 5">
    <name type="scientific">Galendromus occidentalis</name>
    <name type="common">western predatory mite</name>
    <dbReference type="NCBI Taxonomy" id="34638"/>
    <lineage>
        <taxon>Eukaryota</taxon>
        <taxon>Metazoa</taxon>
        <taxon>Ecdysozoa</taxon>
        <taxon>Arthropoda</taxon>
        <taxon>Chelicerata</taxon>
        <taxon>Arachnida</taxon>
        <taxon>Acari</taxon>
        <taxon>Parasitiformes</taxon>
        <taxon>Mesostigmata</taxon>
        <taxon>Gamasina</taxon>
        <taxon>Phytoseioidea</taxon>
        <taxon>Phytoseiidae</taxon>
        <taxon>Typhlodrominae</taxon>
        <taxon>Galendromus</taxon>
    </lineage>
</organism>
<dbReference type="RefSeq" id="XP_018496029.2">
    <property type="nucleotide sequence ID" value="XM_018640513.2"/>
</dbReference>
<gene>
    <name evidence="5" type="primary">LOC100907288</name>
</gene>